<dbReference type="EC" id="2.4.-.-" evidence="3"/>
<keyword evidence="1 3" id="KW-0808">Transferase</keyword>
<accession>A0ABW3L2H8</accession>
<reference evidence="4" key="1">
    <citation type="journal article" date="2019" name="Int. J. Syst. Evol. Microbiol.">
        <title>The Global Catalogue of Microorganisms (GCM) 10K type strain sequencing project: providing services to taxonomists for standard genome sequencing and annotation.</title>
        <authorList>
            <consortium name="The Broad Institute Genomics Platform"/>
            <consortium name="The Broad Institute Genome Sequencing Center for Infectious Disease"/>
            <person name="Wu L."/>
            <person name="Ma J."/>
        </authorList>
    </citation>
    <scope>NUCLEOTIDE SEQUENCE [LARGE SCALE GENOMIC DNA]</scope>
    <source>
        <strain evidence="4">CCUG 56607</strain>
    </source>
</reference>
<evidence type="ECO:0000313" key="4">
    <source>
        <dbReference type="Proteomes" id="UP001596990"/>
    </source>
</evidence>
<name>A0ABW3L2H8_9BACI</name>
<dbReference type="SUPFAM" id="SSF53756">
    <property type="entry name" value="UDP-Glycosyltransferase/glycogen phosphorylase"/>
    <property type="match status" value="1"/>
</dbReference>
<protein>
    <submittedName>
        <fullName evidence="3">Glycosyltransferase</fullName>
        <ecNumber evidence="3">2.4.-.-</ecNumber>
    </submittedName>
</protein>
<evidence type="ECO:0000259" key="2">
    <source>
        <dbReference type="Pfam" id="PF13439"/>
    </source>
</evidence>
<gene>
    <name evidence="3" type="ORF">ACFQ2J_13390</name>
</gene>
<sequence>MKVLQINSVCGVGSTGRIATDIHKILVEQGHDSYIAYGRGDAVNCENAIRIGSKLDNYYHVAKTRILDRHGFASRKATEEFIKKVKMLDPDVIHLHNLHGYYIDIELLFKYLKEANKKVVWTLHDCWTFTGHCSHFEFVGCERWKYQCYNCPQKNQYPKSIGLDNSTKNYDDKKKIFTGVKDLTIVTPSEWLANLVNDSFLKDYPVKVINNGIDTEIFKPRKSHFKSKLGIEEEYVYLGVAGNWNDRKGFNYFIEMAQKLNENEVIVLVGVTNAQKSQLPRNIIGITHTNDVYELAKLYSCADVFVNPTLEDTFPTTNLEALACGTPVVTFDTGGSGESLTSGTGIVVKSKDTMDLIYNVRKAHGISSQYCLQTARKNYNKVEKFMGYLRHYGLFFSEHKQLK</sequence>
<dbReference type="RefSeq" id="WP_386061306.1">
    <property type="nucleotide sequence ID" value="NZ_JBHTKL010000005.1"/>
</dbReference>
<proteinExistence type="predicted"/>
<keyword evidence="3" id="KW-0328">Glycosyltransferase</keyword>
<dbReference type="PANTHER" id="PTHR46401">
    <property type="entry name" value="GLYCOSYLTRANSFERASE WBBK-RELATED"/>
    <property type="match status" value="1"/>
</dbReference>
<dbReference type="Pfam" id="PF13692">
    <property type="entry name" value="Glyco_trans_1_4"/>
    <property type="match status" value="1"/>
</dbReference>
<dbReference type="Pfam" id="PF13439">
    <property type="entry name" value="Glyco_transf_4"/>
    <property type="match status" value="1"/>
</dbReference>
<organism evidence="3 4">
    <name type="scientific">Thalassobacillus hwangdonensis</name>
    <dbReference type="NCBI Taxonomy" id="546108"/>
    <lineage>
        <taxon>Bacteria</taxon>
        <taxon>Bacillati</taxon>
        <taxon>Bacillota</taxon>
        <taxon>Bacilli</taxon>
        <taxon>Bacillales</taxon>
        <taxon>Bacillaceae</taxon>
        <taxon>Thalassobacillus</taxon>
    </lineage>
</organism>
<dbReference type="Proteomes" id="UP001596990">
    <property type="component" value="Unassembled WGS sequence"/>
</dbReference>
<evidence type="ECO:0000256" key="1">
    <source>
        <dbReference type="ARBA" id="ARBA00022679"/>
    </source>
</evidence>
<keyword evidence="4" id="KW-1185">Reference proteome</keyword>
<feature type="domain" description="Glycosyltransferase subfamily 4-like N-terminal" evidence="2">
    <location>
        <begin position="17"/>
        <end position="216"/>
    </location>
</feature>
<evidence type="ECO:0000313" key="3">
    <source>
        <dbReference type="EMBL" id="MFD1020175.1"/>
    </source>
</evidence>
<dbReference type="EMBL" id="JBHTKL010000005">
    <property type="protein sequence ID" value="MFD1020175.1"/>
    <property type="molecule type" value="Genomic_DNA"/>
</dbReference>
<dbReference type="Gene3D" id="3.40.50.2000">
    <property type="entry name" value="Glycogen Phosphorylase B"/>
    <property type="match status" value="2"/>
</dbReference>
<dbReference type="PANTHER" id="PTHR46401:SF2">
    <property type="entry name" value="GLYCOSYLTRANSFERASE WBBK-RELATED"/>
    <property type="match status" value="1"/>
</dbReference>
<dbReference type="InterPro" id="IPR028098">
    <property type="entry name" value="Glyco_trans_4-like_N"/>
</dbReference>
<dbReference type="GO" id="GO:0016757">
    <property type="term" value="F:glycosyltransferase activity"/>
    <property type="evidence" value="ECO:0007669"/>
    <property type="project" value="UniProtKB-KW"/>
</dbReference>
<comment type="caution">
    <text evidence="3">The sequence shown here is derived from an EMBL/GenBank/DDBJ whole genome shotgun (WGS) entry which is preliminary data.</text>
</comment>